<comment type="caution">
    <text evidence="1">The sequence shown here is derived from an EMBL/GenBank/DDBJ whole genome shotgun (WGS) entry which is preliminary data.</text>
</comment>
<proteinExistence type="predicted"/>
<dbReference type="AlphaFoldDB" id="A0A9P9EMW5"/>
<name>A0A9P9EMW5_9HYPO</name>
<dbReference type="EMBL" id="JAGMUV010000011">
    <property type="protein sequence ID" value="KAH7140725.1"/>
    <property type="molecule type" value="Genomic_DNA"/>
</dbReference>
<dbReference type="Proteomes" id="UP000738349">
    <property type="component" value="Unassembled WGS sequence"/>
</dbReference>
<gene>
    <name evidence="1" type="ORF">EDB81DRAFT_798667</name>
</gene>
<evidence type="ECO:0000313" key="2">
    <source>
        <dbReference type="Proteomes" id="UP000738349"/>
    </source>
</evidence>
<organism evidence="1 2">
    <name type="scientific">Dactylonectria macrodidyma</name>
    <dbReference type="NCBI Taxonomy" id="307937"/>
    <lineage>
        <taxon>Eukaryota</taxon>
        <taxon>Fungi</taxon>
        <taxon>Dikarya</taxon>
        <taxon>Ascomycota</taxon>
        <taxon>Pezizomycotina</taxon>
        <taxon>Sordariomycetes</taxon>
        <taxon>Hypocreomycetidae</taxon>
        <taxon>Hypocreales</taxon>
        <taxon>Nectriaceae</taxon>
        <taxon>Dactylonectria</taxon>
    </lineage>
</organism>
<accession>A0A9P9EMW5</accession>
<keyword evidence="2" id="KW-1185">Reference proteome</keyword>
<reference evidence="1" key="1">
    <citation type="journal article" date="2021" name="Nat. Commun.">
        <title>Genetic determinants of endophytism in the Arabidopsis root mycobiome.</title>
        <authorList>
            <person name="Mesny F."/>
            <person name="Miyauchi S."/>
            <person name="Thiergart T."/>
            <person name="Pickel B."/>
            <person name="Atanasova L."/>
            <person name="Karlsson M."/>
            <person name="Huettel B."/>
            <person name="Barry K.W."/>
            <person name="Haridas S."/>
            <person name="Chen C."/>
            <person name="Bauer D."/>
            <person name="Andreopoulos W."/>
            <person name="Pangilinan J."/>
            <person name="LaButti K."/>
            <person name="Riley R."/>
            <person name="Lipzen A."/>
            <person name="Clum A."/>
            <person name="Drula E."/>
            <person name="Henrissat B."/>
            <person name="Kohler A."/>
            <person name="Grigoriev I.V."/>
            <person name="Martin F.M."/>
            <person name="Hacquard S."/>
        </authorList>
    </citation>
    <scope>NUCLEOTIDE SEQUENCE</scope>
    <source>
        <strain evidence="1">MPI-CAGE-AT-0147</strain>
    </source>
</reference>
<protein>
    <submittedName>
        <fullName evidence="1">Uncharacterized protein</fullName>
    </submittedName>
</protein>
<sequence length="183" mass="19845">MQFPVAQLIATSPDGSTCWTWPLCSLSLPSGSSGSGLVQHAAKYDLTMQSSLPTHYGRVIKGHPQVSSASLAQGGCVRRRCSWRWSGHPGRQSSCNAALCYTHDEPQPPTGSQDDLSVRLSGGWHGLSCPSWLPCRAPFWLLHETPFAPELTIQCTLLSPATYVWPVNQSSALISKQAILTQE</sequence>
<evidence type="ECO:0000313" key="1">
    <source>
        <dbReference type="EMBL" id="KAH7140725.1"/>
    </source>
</evidence>